<comment type="caution">
    <text evidence="1">The sequence shown here is derived from an EMBL/GenBank/DDBJ whole genome shotgun (WGS) entry which is preliminary data.</text>
</comment>
<reference evidence="1" key="2">
    <citation type="submission" date="2020-11" db="EMBL/GenBank/DDBJ databases">
        <authorList>
            <person name="McCartney M.A."/>
            <person name="Auch B."/>
            <person name="Kono T."/>
            <person name="Mallez S."/>
            <person name="Becker A."/>
            <person name="Gohl D.M."/>
            <person name="Silverstein K.A.T."/>
            <person name="Koren S."/>
            <person name="Bechman K.B."/>
            <person name="Herman A."/>
            <person name="Abrahante J.E."/>
            <person name="Garbe J."/>
        </authorList>
    </citation>
    <scope>NUCLEOTIDE SEQUENCE</scope>
    <source>
        <strain evidence="1">Duluth1</strain>
        <tissue evidence="1">Whole animal</tissue>
    </source>
</reference>
<sequence>MSGEHGVFVIENRLNVLENKEMAVNRKRARVNTGSQSTQGEEHSISQHEYENLCIDDKLSVMFARMSSIEQKVDDCLSLHNQVKSLANSVYQHDVRLRLFEYKSMDLEARSRRNNLIIGGIAEMKGEYCHSTITKFLKDNLQIDPCPAIPRAHRLG</sequence>
<evidence type="ECO:0000313" key="1">
    <source>
        <dbReference type="EMBL" id="KAH3886739.1"/>
    </source>
</evidence>
<accession>A0A9D4RZD0</accession>
<keyword evidence="2" id="KW-1185">Reference proteome</keyword>
<evidence type="ECO:0000313" key="2">
    <source>
        <dbReference type="Proteomes" id="UP000828390"/>
    </source>
</evidence>
<reference evidence="1" key="1">
    <citation type="journal article" date="2019" name="bioRxiv">
        <title>The Genome of the Zebra Mussel, Dreissena polymorpha: A Resource for Invasive Species Research.</title>
        <authorList>
            <person name="McCartney M.A."/>
            <person name="Auch B."/>
            <person name="Kono T."/>
            <person name="Mallez S."/>
            <person name="Zhang Y."/>
            <person name="Obille A."/>
            <person name="Becker A."/>
            <person name="Abrahante J.E."/>
            <person name="Garbe J."/>
            <person name="Badalamenti J.P."/>
            <person name="Herman A."/>
            <person name="Mangelson H."/>
            <person name="Liachko I."/>
            <person name="Sullivan S."/>
            <person name="Sone E.D."/>
            <person name="Koren S."/>
            <person name="Silverstein K.A.T."/>
            <person name="Beckman K.B."/>
            <person name="Gohl D.M."/>
        </authorList>
    </citation>
    <scope>NUCLEOTIDE SEQUENCE</scope>
    <source>
        <strain evidence="1">Duluth1</strain>
        <tissue evidence="1">Whole animal</tissue>
    </source>
</reference>
<dbReference type="EMBL" id="JAIWYP010000001">
    <property type="protein sequence ID" value="KAH3886739.1"/>
    <property type="molecule type" value="Genomic_DNA"/>
</dbReference>
<proteinExistence type="predicted"/>
<dbReference type="Proteomes" id="UP000828390">
    <property type="component" value="Unassembled WGS sequence"/>
</dbReference>
<name>A0A9D4RZD0_DREPO</name>
<dbReference type="AlphaFoldDB" id="A0A9D4RZD0"/>
<gene>
    <name evidence="1" type="ORF">DPMN_010752</name>
</gene>
<protein>
    <submittedName>
        <fullName evidence="1">Uncharacterized protein</fullName>
    </submittedName>
</protein>
<organism evidence="1 2">
    <name type="scientific">Dreissena polymorpha</name>
    <name type="common">Zebra mussel</name>
    <name type="synonym">Mytilus polymorpha</name>
    <dbReference type="NCBI Taxonomy" id="45954"/>
    <lineage>
        <taxon>Eukaryota</taxon>
        <taxon>Metazoa</taxon>
        <taxon>Spiralia</taxon>
        <taxon>Lophotrochozoa</taxon>
        <taxon>Mollusca</taxon>
        <taxon>Bivalvia</taxon>
        <taxon>Autobranchia</taxon>
        <taxon>Heteroconchia</taxon>
        <taxon>Euheterodonta</taxon>
        <taxon>Imparidentia</taxon>
        <taxon>Neoheterodontei</taxon>
        <taxon>Myida</taxon>
        <taxon>Dreissenoidea</taxon>
        <taxon>Dreissenidae</taxon>
        <taxon>Dreissena</taxon>
    </lineage>
</organism>